<dbReference type="InterPro" id="IPR001633">
    <property type="entry name" value="EAL_dom"/>
</dbReference>
<dbReference type="Gene3D" id="3.20.20.450">
    <property type="entry name" value="EAL domain"/>
    <property type="match status" value="1"/>
</dbReference>
<dbReference type="AlphaFoldDB" id="E6TUR3"/>
<dbReference type="KEGG" id="bco:Bcell_3826"/>
<dbReference type="EMBL" id="CP002394">
    <property type="protein sequence ID" value="ADU32065.1"/>
    <property type="molecule type" value="Genomic_DNA"/>
</dbReference>
<dbReference type="HOGENOM" id="CLU_000445_70_50_9"/>
<name>E6TUR3_EVAC2</name>
<proteinExistence type="predicted"/>
<feature type="domain" description="EAL" evidence="1">
    <location>
        <begin position="1"/>
        <end position="241"/>
    </location>
</feature>
<keyword evidence="3" id="KW-1185">Reference proteome</keyword>
<dbReference type="STRING" id="649639.Bcell_3826"/>
<evidence type="ECO:0000259" key="1">
    <source>
        <dbReference type="PROSITE" id="PS50883"/>
    </source>
</evidence>
<protein>
    <submittedName>
        <fullName evidence="2">Diguanylate phosphodiesterase</fullName>
    </submittedName>
</protein>
<dbReference type="Pfam" id="PF00563">
    <property type="entry name" value="EAL"/>
    <property type="match status" value="1"/>
</dbReference>
<dbReference type="PANTHER" id="PTHR33121">
    <property type="entry name" value="CYCLIC DI-GMP PHOSPHODIESTERASE PDEF"/>
    <property type="match status" value="1"/>
</dbReference>
<evidence type="ECO:0000313" key="2">
    <source>
        <dbReference type="EMBL" id="ADU32065.1"/>
    </source>
</evidence>
<dbReference type="CDD" id="cd01948">
    <property type="entry name" value="EAL"/>
    <property type="match status" value="1"/>
</dbReference>
<dbReference type="eggNOG" id="COG2200">
    <property type="taxonomic scope" value="Bacteria"/>
</dbReference>
<accession>E6TUR3</accession>
<evidence type="ECO:0000313" key="3">
    <source>
        <dbReference type="Proteomes" id="UP000001401"/>
    </source>
</evidence>
<dbReference type="Proteomes" id="UP000001401">
    <property type="component" value="Chromosome"/>
</dbReference>
<organism evidence="2 3">
    <name type="scientific">Evansella cellulosilytica (strain ATCC 21833 / DSM 2522 / FERM P-1141 / JCM 9156 / N-4)</name>
    <name type="common">Bacillus cellulosilyticus</name>
    <dbReference type="NCBI Taxonomy" id="649639"/>
    <lineage>
        <taxon>Bacteria</taxon>
        <taxon>Bacillati</taxon>
        <taxon>Bacillota</taxon>
        <taxon>Bacilli</taxon>
        <taxon>Bacillales</taxon>
        <taxon>Bacillaceae</taxon>
        <taxon>Evansella</taxon>
    </lineage>
</organism>
<dbReference type="SMART" id="SM00052">
    <property type="entry name" value="EAL"/>
    <property type="match status" value="1"/>
</dbReference>
<dbReference type="SUPFAM" id="SSF141868">
    <property type="entry name" value="EAL domain-like"/>
    <property type="match status" value="1"/>
</dbReference>
<sequence>MERCFKMESSQDFYHLFQPIINTNFPEKPIGYEAFIRNRHEKNPLKIFEKARKNNSLLEIDLHSINCALKYADSSNSAYHLFINIFPSTLVSDAFLALLDKIVNKPVILEINEANEETTIWNNPLLKKNILLLQEHNIKWALDDVGTGQASIQRIFEYQPNYIKLDKYFSNELSARKEKQKVVTFFVDLTKYMGSHFILEGIEKETDLKIAKELGVRNVQGFLFGKPQKEISHPRSDCCASKVN</sequence>
<dbReference type="PROSITE" id="PS50883">
    <property type="entry name" value="EAL"/>
    <property type="match status" value="1"/>
</dbReference>
<dbReference type="PANTHER" id="PTHR33121:SF76">
    <property type="entry name" value="SIGNALING PROTEIN"/>
    <property type="match status" value="1"/>
</dbReference>
<dbReference type="GO" id="GO:0071111">
    <property type="term" value="F:cyclic-guanylate-specific phosphodiesterase activity"/>
    <property type="evidence" value="ECO:0007669"/>
    <property type="project" value="InterPro"/>
</dbReference>
<reference evidence="2" key="1">
    <citation type="submission" date="2010-12" db="EMBL/GenBank/DDBJ databases">
        <title>Complete sequence of Bacillus cellulosilyticus DSM 2522.</title>
        <authorList>
            <consortium name="US DOE Joint Genome Institute"/>
            <person name="Lucas S."/>
            <person name="Copeland A."/>
            <person name="Lapidus A."/>
            <person name="Cheng J.-F."/>
            <person name="Bruce D."/>
            <person name="Goodwin L."/>
            <person name="Pitluck S."/>
            <person name="Chertkov O."/>
            <person name="Detter J.C."/>
            <person name="Han C."/>
            <person name="Tapia R."/>
            <person name="Land M."/>
            <person name="Hauser L."/>
            <person name="Jeffries C."/>
            <person name="Kyrpides N."/>
            <person name="Ivanova N."/>
            <person name="Mikhailova N."/>
            <person name="Brumm P."/>
            <person name="Mead D."/>
            <person name="Woyke T."/>
        </authorList>
    </citation>
    <scope>NUCLEOTIDE SEQUENCE [LARGE SCALE GENOMIC DNA]</scope>
    <source>
        <strain evidence="2">DSM 2522</strain>
    </source>
</reference>
<dbReference type="InterPro" id="IPR050706">
    <property type="entry name" value="Cyclic-di-GMP_PDE-like"/>
</dbReference>
<gene>
    <name evidence="2" type="ordered locus">Bcell_3826</name>
</gene>
<dbReference type="InterPro" id="IPR035919">
    <property type="entry name" value="EAL_sf"/>
</dbReference>